<evidence type="ECO:0000256" key="2">
    <source>
        <dbReference type="ARBA" id="ARBA00023136"/>
    </source>
</evidence>
<keyword evidence="2" id="KW-0472">Membrane</keyword>
<feature type="compositionally biased region" description="Basic and acidic residues" evidence="3">
    <location>
        <begin position="147"/>
        <end position="158"/>
    </location>
</feature>
<dbReference type="InterPro" id="IPR039680">
    <property type="entry name" value="PLEKHB1/2"/>
</dbReference>
<dbReference type="InterPro" id="IPR011993">
    <property type="entry name" value="PH-like_dom_sf"/>
</dbReference>
<dbReference type="PANTHER" id="PTHR14309">
    <property type="entry name" value="EXPRESSED PROTEIN"/>
    <property type="match status" value="1"/>
</dbReference>
<evidence type="ECO:0000313" key="6">
    <source>
        <dbReference type="Proteomes" id="UP000316079"/>
    </source>
</evidence>
<dbReference type="OrthoDB" id="8931680at2759"/>
<accession>A0A553N1Y8</accession>
<dbReference type="STRING" id="623744.A0A553N1Y8"/>
<feature type="domain" description="PH" evidence="4">
    <location>
        <begin position="20"/>
        <end position="128"/>
    </location>
</feature>
<organism evidence="5 6">
    <name type="scientific">Danionella cerebrum</name>
    <dbReference type="NCBI Taxonomy" id="2873325"/>
    <lineage>
        <taxon>Eukaryota</taxon>
        <taxon>Metazoa</taxon>
        <taxon>Chordata</taxon>
        <taxon>Craniata</taxon>
        <taxon>Vertebrata</taxon>
        <taxon>Euteleostomi</taxon>
        <taxon>Actinopterygii</taxon>
        <taxon>Neopterygii</taxon>
        <taxon>Teleostei</taxon>
        <taxon>Ostariophysi</taxon>
        <taxon>Cypriniformes</taxon>
        <taxon>Danionidae</taxon>
        <taxon>Danioninae</taxon>
        <taxon>Danionella</taxon>
    </lineage>
</organism>
<evidence type="ECO:0000259" key="4">
    <source>
        <dbReference type="PROSITE" id="PS50003"/>
    </source>
</evidence>
<feature type="region of interest" description="Disordered" evidence="3">
    <location>
        <begin position="142"/>
        <end position="204"/>
    </location>
</feature>
<comment type="subcellular location">
    <subcellularLocation>
        <location evidence="1">Membrane</location>
    </subcellularLocation>
</comment>
<sequence length="299" mass="32169">MSTDYRPRASVSVGAGMSAAVVHRGFLRKYGGLMFKQWKEKYLVLTLEGSLMVCKDADSPPEHKVVLQSDCQAIVEGKEILDLPRLPPGGQRDSCFALILPQGKFLLLLADSAQDASQWLKFLRKVKEGVASPLSLPRQQSITPCISDRDAAQDDREPFSPQTSDHGRSSPLVRSRQNSVRTRGSFSQRAPPSPSLSPSLRSADCLRHGNSSDARAVRAVCLLMGGAAASSALGYLNSCPPNGSSLNSAIRGPEMGHSSAFSEMSAGGSFQAMESPHFNSFDFEGDSDFDAFDCGGFTF</sequence>
<dbReference type="EMBL" id="SRMA01027122">
    <property type="protein sequence ID" value="TRY59444.1"/>
    <property type="molecule type" value="Genomic_DNA"/>
</dbReference>
<evidence type="ECO:0000256" key="1">
    <source>
        <dbReference type="ARBA" id="ARBA00004370"/>
    </source>
</evidence>
<dbReference type="PROSITE" id="PS50003">
    <property type="entry name" value="PH_DOMAIN"/>
    <property type="match status" value="1"/>
</dbReference>
<gene>
    <name evidence="5" type="ORF">DNTS_002172</name>
</gene>
<dbReference type="CDD" id="cd00821">
    <property type="entry name" value="PH"/>
    <property type="match status" value="1"/>
</dbReference>
<keyword evidence="6" id="KW-1185">Reference proteome</keyword>
<dbReference type="SUPFAM" id="SSF50729">
    <property type="entry name" value="PH domain-like"/>
    <property type="match status" value="1"/>
</dbReference>
<dbReference type="InterPro" id="IPR001849">
    <property type="entry name" value="PH_domain"/>
</dbReference>
<dbReference type="GO" id="GO:0045595">
    <property type="term" value="P:regulation of cell differentiation"/>
    <property type="evidence" value="ECO:0007669"/>
    <property type="project" value="TreeGrafter"/>
</dbReference>
<reference evidence="5 6" key="1">
    <citation type="journal article" date="2019" name="Sci. Data">
        <title>Hybrid genome assembly and annotation of Danionella translucida.</title>
        <authorList>
            <person name="Kadobianskyi M."/>
            <person name="Schulze L."/>
            <person name="Schuelke M."/>
            <person name="Judkewitz B."/>
        </authorList>
    </citation>
    <scope>NUCLEOTIDE SEQUENCE [LARGE SCALE GENOMIC DNA]</scope>
    <source>
        <strain evidence="5 6">Bolton</strain>
    </source>
</reference>
<evidence type="ECO:0000313" key="5">
    <source>
        <dbReference type="EMBL" id="TRY59444.1"/>
    </source>
</evidence>
<dbReference type="Proteomes" id="UP000316079">
    <property type="component" value="Unassembled WGS sequence"/>
</dbReference>
<dbReference type="GO" id="GO:0016020">
    <property type="term" value="C:membrane"/>
    <property type="evidence" value="ECO:0007669"/>
    <property type="project" value="UniProtKB-SubCell"/>
</dbReference>
<name>A0A553N1Y8_9TELE</name>
<protein>
    <recommendedName>
        <fullName evidence="4">PH domain-containing protein</fullName>
    </recommendedName>
</protein>
<comment type="caution">
    <text evidence="5">The sequence shown here is derived from an EMBL/GenBank/DDBJ whole genome shotgun (WGS) entry which is preliminary data.</text>
</comment>
<dbReference type="Pfam" id="PF00169">
    <property type="entry name" value="PH"/>
    <property type="match status" value="1"/>
</dbReference>
<dbReference type="PANTHER" id="PTHR14309:SF10">
    <property type="entry name" value="PH DOMAIN-CONTAINING PROTEIN"/>
    <property type="match status" value="1"/>
</dbReference>
<evidence type="ECO:0000256" key="3">
    <source>
        <dbReference type="SAM" id="MobiDB-lite"/>
    </source>
</evidence>
<dbReference type="AlphaFoldDB" id="A0A553N1Y8"/>
<dbReference type="SMART" id="SM00233">
    <property type="entry name" value="PH"/>
    <property type="match status" value="1"/>
</dbReference>
<feature type="compositionally biased region" description="Polar residues" evidence="3">
    <location>
        <begin position="175"/>
        <end position="188"/>
    </location>
</feature>
<dbReference type="Gene3D" id="2.30.29.30">
    <property type="entry name" value="Pleckstrin-homology domain (PH domain)/Phosphotyrosine-binding domain (PTB)"/>
    <property type="match status" value="1"/>
</dbReference>
<proteinExistence type="predicted"/>